<evidence type="ECO:0000256" key="4">
    <source>
        <dbReference type="SAM" id="MobiDB-lite"/>
    </source>
</evidence>
<organism evidence="6 7">
    <name type="scientific">Neolecta irregularis (strain DAH-3)</name>
    <dbReference type="NCBI Taxonomy" id="1198029"/>
    <lineage>
        <taxon>Eukaryota</taxon>
        <taxon>Fungi</taxon>
        <taxon>Dikarya</taxon>
        <taxon>Ascomycota</taxon>
        <taxon>Taphrinomycotina</taxon>
        <taxon>Neolectales</taxon>
        <taxon>Neolectaceae</taxon>
        <taxon>Neolecta</taxon>
    </lineage>
</organism>
<dbReference type="EMBL" id="LXFE01004408">
    <property type="protein sequence ID" value="OLL21673.1"/>
    <property type="molecule type" value="Genomic_DNA"/>
</dbReference>
<reference evidence="6 7" key="1">
    <citation type="submission" date="2016-04" db="EMBL/GenBank/DDBJ databases">
        <title>Evolutionary innovation and constraint leading to complex multicellularity in the Ascomycota.</title>
        <authorList>
            <person name="Cisse O."/>
            <person name="Nguyen A."/>
            <person name="Hewitt D.A."/>
            <person name="Jedd G."/>
            <person name="Stajich J.E."/>
        </authorList>
    </citation>
    <scope>NUCLEOTIDE SEQUENCE [LARGE SCALE GENOMIC DNA]</scope>
    <source>
        <strain evidence="6 7">DAH-3</strain>
    </source>
</reference>
<keyword evidence="3" id="KW-0175">Coiled coil</keyword>
<evidence type="ECO:0000256" key="1">
    <source>
        <dbReference type="ARBA" id="ARBA00023015"/>
    </source>
</evidence>
<dbReference type="AlphaFoldDB" id="A0A1U7LGE9"/>
<keyword evidence="2" id="KW-0804">Transcription</keyword>
<dbReference type="InterPro" id="IPR013890">
    <property type="entry name" value="Tscrpt_rep_Tup1_N"/>
</dbReference>
<name>A0A1U7LGE9_NEOID</name>
<gene>
    <name evidence="6" type="ORF">NEOLI_005344</name>
</gene>
<dbReference type="Gene3D" id="1.20.5.340">
    <property type="match status" value="1"/>
</dbReference>
<accession>A0A1U7LGE9</accession>
<evidence type="ECO:0000313" key="6">
    <source>
        <dbReference type="EMBL" id="OLL21673.1"/>
    </source>
</evidence>
<feature type="compositionally biased region" description="Low complexity" evidence="4">
    <location>
        <begin position="128"/>
        <end position="137"/>
    </location>
</feature>
<proteinExistence type="predicted"/>
<feature type="coiled-coil region" evidence="3">
    <location>
        <begin position="19"/>
        <end position="57"/>
    </location>
</feature>
<feature type="region of interest" description="Disordered" evidence="4">
    <location>
        <begin position="58"/>
        <end position="166"/>
    </location>
</feature>
<dbReference type="OrthoDB" id="3253044at2759"/>
<feature type="compositionally biased region" description="Low complexity" evidence="4">
    <location>
        <begin position="68"/>
        <end position="80"/>
    </location>
</feature>
<feature type="domain" description="Transcriptional repressor Tup1 N-terminal" evidence="5">
    <location>
        <begin position="12"/>
        <end position="53"/>
    </location>
</feature>
<protein>
    <submittedName>
        <fullName evidence="6">Transcriptional repressor TUP1</fullName>
    </submittedName>
</protein>
<dbReference type="Pfam" id="PF08581">
    <property type="entry name" value="Tup_N"/>
    <property type="match status" value="1"/>
</dbReference>
<evidence type="ECO:0000256" key="3">
    <source>
        <dbReference type="SAM" id="Coils"/>
    </source>
</evidence>
<evidence type="ECO:0000256" key="2">
    <source>
        <dbReference type="ARBA" id="ARBA00023163"/>
    </source>
</evidence>
<keyword evidence="7" id="KW-1185">Reference proteome</keyword>
<dbReference type="Proteomes" id="UP000186594">
    <property type="component" value="Unassembled WGS sequence"/>
</dbReference>
<dbReference type="STRING" id="1198029.A0A1U7LGE9"/>
<keyword evidence="1" id="KW-0805">Transcription regulation</keyword>
<evidence type="ECO:0000313" key="7">
    <source>
        <dbReference type="Proteomes" id="UP000186594"/>
    </source>
</evidence>
<sequence length="166" mass="18149">MPLRLVLFDPLVSLQISEVQSIRQTVVELEMSHQKLKQQYNEEIKRLQRELDAARTAPPVQPIAPGPSSSNNNHHISHASVPPTLSHGQNNLFGPIMAGQGGQAGQLAPPDASLQSNQQYQGPPPGPFQNGQPQQQHQNKRIRTEQPSDASQYEGRKGSAGSMRAI</sequence>
<comment type="caution">
    <text evidence="6">The sequence shown here is derived from an EMBL/GenBank/DDBJ whole genome shotgun (WGS) entry which is preliminary data.</text>
</comment>
<evidence type="ECO:0000259" key="5">
    <source>
        <dbReference type="Pfam" id="PF08581"/>
    </source>
</evidence>
<feature type="compositionally biased region" description="Low complexity" evidence="4">
    <location>
        <begin position="105"/>
        <end position="121"/>
    </location>
</feature>